<evidence type="ECO:0000313" key="2">
    <source>
        <dbReference type="Proteomes" id="UP000541444"/>
    </source>
</evidence>
<gene>
    <name evidence="1" type="ORF">GIB67_026928</name>
</gene>
<dbReference type="Proteomes" id="UP000541444">
    <property type="component" value="Unassembled WGS sequence"/>
</dbReference>
<dbReference type="OrthoDB" id="1435920at2759"/>
<organism evidence="1 2">
    <name type="scientific">Kingdonia uniflora</name>
    <dbReference type="NCBI Taxonomy" id="39325"/>
    <lineage>
        <taxon>Eukaryota</taxon>
        <taxon>Viridiplantae</taxon>
        <taxon>Streptophyta</taxon>
        <taxon>Embryophyta</taxon>
        <taxon>Tracheophyta</taxon>
        <taxon>Spermatophyta</taxon>
        <taxon>Magnoliopsida</taxon>
        <taxon>Ranunculales</taxon>
        <taxon>Circaeasteraceae</taxon>
        <taxon>Kingdonia</taxon>
    </lineage>
</organism>
<dbReference type="AlphaFoldDB" id="A0A7J7P1P1"/>
<name>A0A7J7P1P1_9MAGN</name>
<reference evidence="1 2" key="1">
    <citation type="journal article" date="2020" name="IScience">
        <title>Genome Sequencing of the Endangered Kingdonia uniflora (Circaeasteraceae, Ranunculales) Reveals Potential Mechanisms of Evolutionary Specialization.</title>
        <authorList>
            <person name="Sun Y."/>
            <person name="Deng T."/>
            <person name="Zhang A."/>
            <person name="Moore M.J."/>
            <person name="Landis J.B."/>
            <person name="Lin N."/>
            <person name="Zhang H."/>
            <person name="Zhang X."/>
            <person name="Huang J."/>
            <person name="Zhang X."/>
            <person name="Sun H."/>
            <person name="Wang H."/>
        </authorList>
    </citation>
    <scope>NUCLEOTIDE SEQUENCE [LARGE SCALE GENOMIC DNA]</scope>
    <source>
        <strain evidence="1">TB1705</strain>
        <tissue evidence="1">Leaf</tissue>
    </source>
</reference>
<dbReference type="EMBL" id="JACGCM010000347">
    <property type="protein sequence ID" value="KAF6173233.1"/>
    <property type="molecule type" value="Genomic_DNA"/>
</dbReference>
<comment type="caution">
    <text evidence="1">The sequence shown here is derived from an EMBL/GenBank/DDBJ whole genome shotgun (WGS) entry which is preliminary data.</text>
</comment>
<keyword evidence="2" id="KW-1185">Reference proteome</keyword>
<accession>A0A7J7P1P1</accession>
<protein>
    <submittedName>
        <fullName evidence="1">Uncharacterized protein</fullName>
    </submittedName>
</protein>
<sequence>MKFAWSIIKEGAWTEYKRAKYFTKASDIIQFYKRCTIWVEIRAVYPEVLQKSIWSLGNGSSINVWRDNWTGDGEIKDFLSSNHINWKRQHNMVYELLENGEWSHPHILKPKVPETIGV</sequence>
<evidence type="ECO:0000313" key="1">
    <source>
        <dbReference type="EMBL" id="KAF6173233.1"/>
    </source>
</evidence>
<proteinExistence type="predicted"/>